<dbReference type="EMBL" id="BGPR01001009">
    <property type="protein sequence ID" value="GBM42911.1"/>
    <property type="molecule type" value="Genomic_DNA"/>
</dbReference>
<reference evidence="2 3" key="1">
    <citation type="journal article" date="2019" name="Sci. Rep.">
        <title>Orb-weaving spider Araneus ventricosus genome elucidates the spidroin gene catalogue.</title>
        <authorList>
            <person name="Kono N."/>
            <person name="Nakamura H."/>
            <person name="Ohtoshi R."/>
            <person name="Moran D.A.P."/>
            <person name="Shinohara A."/>
            <person name="Yoshida Y."/>
            <person name="Fujiwara M."/>
            <person name="Mori M."/>
            <person name="Tomita M."/>
            <person name="Arakawa K."/>
        </authorList>
    </citation>
    <scope>NUCLEOTIDE SEQUENCE [LARGE SCALE GENOMIC DNA]</scope>
</reference>
<proteinExistence type="predicted"/>
<feature type="region of interest" description="Disordered" evidence="1">
    <location>
        <begin position="1"/>
        <end position="23"/>
    </location>
</feature>
<organism evidence="2 3">
    <name type="scientific">Araneus ventricosus</name>
    <name type="common">Orbweaver spider</name>
    <name type="synonym">Epeira ventricosa</name>
    <dbReference type="NCBI Taxonomy" id="182803"/>
    <lineage>
        <taxon>Eukaryota</taxon>
        <taxon>Metazoa</taxon>
        <taxon>Ecdysozoa</taxon>
        <taxon>Arthropoda</taxon>
        <taxon>Chelicerata</taxon>
        <taxon>Arachnida</taxon>
        <taxon>Araneae</taxon>
        <taxon>Araneomorphae</taxon>
        <taxon>Entelegynae</taxon>
        <taxon>Araneoidea</taxon>
        <taxon>Araneidae</taxon>
        <taxon>Araneus</taxon>
    </lineage>
</organism>
<gene>
    <name evidence="2" type="ORF">AVEN_240840_1</name>
</gene>
<feature type="region of interest" description="Disordered" evidence="1">
    <location>
        <begin position="90"/>
        <end position="114"/>
    </location>
</feature>
<name>A0A4Y2FP05_ARAVE</name>
<dbReference type="AlphaFoldDB" id="A0A4Y2FP05"/>
<evidence type="ECO:0000256" key="1">
    <source>
        <dbReference type="SAM" id="MobiDB-lite"/>
    </source>
</evidence>
<dbReference type="Proteomes" id="UP000499080">
    <property type="component" value="Unassembled WGS sequence"/>
</dbReference>
<evidence type="ECO:0000313" key="3">
    <source>
        <dbReference type="Proteomes" id="UP000499080"/>
    </source>
</evidence>
<evidence type="ECO:0000313" key="2">
    <source>
        <dbReference type="EMBL" id="GBM42911.1"/>
    </source>
</evidence>
<protein>
    <submittedName>
        <fullName evidence="2">Uncharacterized protein</fullName>
    </submittedName>
</protein>
<comment type="caution">
    <text evidence="2">The sequence shown here is derived from an EMBL/GenBank/DDBJ whole genome shotgun (WGS) entry which is preliminary data.</text>
</comment>
<sequence length="362" mass="42477">MDKLKKSSGNTAKKKHLKKLRKGNKIVVTVSGNVEKTCQKRKKLRKEKKTEYKQEMREKGVIKSISNLSNRQQYIRRKQWKKDSLNYRKRKSLQQAKETRVGSRGSPRIQSGRKAAKHIYSSLRYKLLSMIAKSLKQARKIENLRKENYRLKSKDKSKCSLSPATKVRKLIGRKKMSPEIRKNLLLNFAFMSGLEENKKVFKKEKERRLFATRVSNKIIKKYQMIGQLKNLASNKNYKKALETKKMHFKRSYKDSFTDTDSDSNNPPANAIKNIFQNDYVVIKLAGKKSVRFYVGVIISQDAFDEYTVKFMRKCRKDKFTFPENDDIAEVDSSNIVNVLSQPSLKKREQYVFNENLEQYNLT</sequence>
<accession>A0A4Y2FP05</accession>
<keyword evidence="3" id="KW-1185">Reference proteome</keyword>
<feature type="compositionally biased region" description="Basic residues" evidence="1">
    <location>
        <begin position="12"/>
        <end position="23"/>
    </location>
</feature>